<evidence type="ECO:0000256" key="1">
    <source>
        <dbReference type="SAM" id="MobiDB-lite"/>
    </source>
</evidence>
<evidence type="ECO:0000313" key="2">
    <source>
        <dbReference type="EMBL" id="ETI19868.1"/>
    </source>
</evidence>
<dbReference type="VEuPathDB" id="FungiDB:G647_08882"/>
<dbReference type="EMBL" id="KB822709">
    <property type="protein sequence ID" value="ETI19868.1"/>
    <property type="molecule type" value="Genomic_DNA"/>
</dbReference>
<dbReference type="HOGENOM" id="CLU_142357_0_0_1"/>
<reference evidence="2 3" key="1">
    <citation type="submission" date="2013-03" db="EMBL/GenBank/DDBJ databases">
        <title>The Genome Sequence of Cladophialophora carrionii CBS 160.54.</title>
        <authorList>
            <consortium name="The Broad Institute Genomics Platform"/>
            <person name="Cuomo C."/>
            <person name="de Hoog S."/>
            <person name="Gorbushina A."/>
            <person name="Walker B."/>
            <person name="Young S.K."/>
            <person name="Zeng Q."/>
            <person name="Gargeya S."/>
            <person name="Fitzgerald M."/>
            <person name="Haas B."/>
            <person name="Abouelleil A."/>
            <person name="Allen A.W."/>
            <person name="Alvarado L."/>
            <person name="Arachchi H.M."/>
            <person name="Berlin A.M."/>
            <person name="Chapman S.B."/>
            <person name="Gainer-Dewar J."/>
            <person name="Goldberg J."/>
            <person name="Griggs A."/>
            <person name="Gujja S."/>
            <person name="Hansen M."/>
            <person name="Howarth C."/>
            <person name="Imamovic A."/>
            <person name="Ireland A."/>
            <person name="Larimer J."/>
            <person name="McCowan C."/>
            <person name="Murphy C."/>
            <person name="Pearson M."/>
            <person name="Poon T.W."/>
            <person name="Priest M."/>
            <person name="Roberts A."/>
            <person name="Saif S."/>
            <person name="Shea T."/>
            <person name="Sisk P."/>
            <person name="Sykes S."/>
            <person name="Wortman J."/>
            <person name="Nusbaum C."/>
            <person name="Birren B."/>
        </authorList>
    </citation>
    <scope>NUCLEOTIDE SEQUENCE [LARGE SCALE GENOMIC DNA]</scope>
    <source>
        <strain evidence="2 3">CBS 160.54</strain>
    </source>
</reference>
<name>V9D0T2_9EURO</name>
<dbReference type="OrthoDB" id="5234213at2759"/>
<proteinExistence type="predicted"/>
<dbReference type="Proteomes" id="UP000030678">
    <property type="component" value="Unassembled WGS sequence"/>
</dbReference>
<gene>
    <name evidence="2" type="ORF">G647_08882</name>
</gene>
<sequence length="166" mass="17238">MAGGKSLKESAASNPTALGDPVSLKAEKSDTSPTEQDRPNKTGENTIEHDKPNQSAQHPALQGGGGGSGGPSSRVQGVKQLAPTEQDINQSTQNPTLQPSDKHNQSLKELAKKDLGQAEKGNRSMIGDPVSLKAETSDTDPVKDGGEREDGTGRSGKTGKGRDSKL</sequence>
<accession>V9D0T2</accession>
<feature type="compositionally biased region" description="Polar residues" evidence="1">
    <location>
        <begin position="86"/>
        <end position="99"/>
    </location>
</feature>
<organism evidence="2 3">
    <name type="scientific">Cladophialophora carrionii CBS 160.54</name>
    <dbReference type="NCBI Taxonomy" id="1279043"/>
    <lineage>
        <taxon>Eukaryota</taxon>
        <taxon>Fungi</taxon>
        <taxon>Dikarya</taxon>
        <taxon>Ascomycota</taxon>
        <taxon>Pezizomycotina</taxon>
        <taxon>Eurotiomycetes</taxon>
        <taxon>Chaetothyriomycetidae</taxon>
        <taxon>Chaetothyriales</taxon>
        <taxon>Herpotrichiellaceae</taxon>
        <taxon>Cladophialophora</taxon>
    </lineage>
</organism>
<feature type="compositionally biased region" description="Basic and acidic residues" evidence="1">
    <location>
        <begin position="25"/>
        <end position="52"/>
    </location>
</feature>
<dbReference type="RefSeq" id="XP_008731410.1">
    <property type="nucleotide sequence ID" value="XM_008733188.1"/>
</dbReference>
<dbReference type="AlphaFoldDB" id="V9D0T2"/>
<feature type="region of interest" description="Disordered" evidence="1">
    <location>
        <begin position="1"/>
        <end position="166"/>
    </location>
</feature>
<feature type="compositionally biased region" description="Basic and acidic residues" evidence="1">
    <location>
        <begin position="140"/>
        <end position="152"/>
    </location>
</feature>
<feature type="compositionally biased region" description="Basic and acidic residues" evidence="1">
    <location>
        <begin position="100"/>
        <end position="122"/>
    </location>
</feature>
<protein>
    <submittedName>
        <fullName evidence="2">Uncharacterized protein</fullName>
    </submittedName>
</protein>
<dbReference type="GeneID" id="19987375"/>
<evidence type="ECO:0000313" key="3">
    <source>
        <dbReference type="Proteomes" id="UP000030678"/>
    </source>
</evidence>